<dbReference type="InterPro" id="IPR013083">
    <property type="entry name" value="Znf_RING/FYVE/PHD"/>
</dbReference>
<dbReference type="SUPFAM" id="SSF57850">
    <property type="entry name" value="RING/U-box"/>
    <property type="match status" value="1"/>
</dbReference>
<dbReference type="Pfam" id="PF13639">
    <property type="entry name" value="zf-RING_2"/>
    <property type="match status" value="1"/>
</dbReference>
<accession>A0A2G8LPC5</accession>
<dbReference type="GO" id="GO:0006511">
    <property type="term" value="P:ubiquitin-dependent protein catabolic process"/>
    <property type="evidence" value="ECO:0007669"/>
    <property type="project" value="TreeGrafter"/>
</dbReference>
<organism evidence="5 6">
    <name type="scientific">Stichopus japonicus</name>
    <name type="common">Sea cucumber</name>
    <dbReference type="NCBI Taxonomy" id="307972"/>
    <lineage>
        <taxon>Eukaryota</taxon>
        <taxon>Metazoa</taxon>
        <taxon>Echinodermata</taxon>
        <taxon>Eleutherozoa</taxon>
        <taxon>Echinozoa</taxon>
        <taxon>Holothuroidea</taxon>
        <taxon>Aspidochirotacea</taxon>
        <taxon>Aspidochirotida</taxon>
        <taxon>Stichopodidae</taxon>
        <taxon>Apostichopus</taxon>
    </lineage>
</organism>
<proteinExistence type="predicted"/>
<evidence type="ECO:0000256" key="2">
    <source>
        <dbReference type="ARBA" id="ARBA00022833"/>
    </source>
</evidence>
<feature type="domain" description="RING-type" evidence="4">
    <location>
        <begin position="420"/>
        <end position="461"/>
    </location>
</feature>
<name>A0A2G8LPC5_STIJA</name>
<dbReference type="SMART" id="SM00184">
    <property type="entry name" value="RING"/>
    <property type="match status" value="1"/>
</dbReference>
<dbReference type="PROSITE" id="PS50089">
    <property type="entry name" value="ZF_RING_2"/>
    <property type="match status" value="1"/>
</dbReference>
<sequence>MESVLRSDCTECAYNDLSGESVASQCFEETEFPALSNNKNSLSEGFQRGRRNLPPPFSGRRKQWKRRKQNITKKSQMTGNKPRTIYYRPADDLWSFSFRGILERRISRGEIPMWESHVTRIDDAEWELEYLNYEEDEYFCSGIKKEGQRSKRGNKRYTAISQLREKCLREENIFSIKFRRKKVFIKSDVSYRRDKRKTYLVENWGRQKQNVENDLRSRGLTRAVVTTVQHIDISALQEEMPTTASQQRKLRNAKRVKLCDEFNSNCSKTVISTNGKERLKPRWKVKGQKPLEPQPQKYELHQNNIKLLETGSEENVLQHLINIQHRTLTPEDYEVLLRLDESVAPKTVDNIKLLDTGSEENVLLQLINIQHRELTPEDYELLVGLDETVAPKTIDRHCLEKLMVVAIDEQLLENISETSCSVCLDELCAGQRLKYLPCGHFYHENCIDNWLLSCDTKCPLDGIAVS</sequence>
<dbReference type="OrthoDB" id="8062037at2759"/>
<dbReference type="GO" id="GO:0008270">
    <property type="term" value="F:zinc ion binding"/>
    <property type="evidence" value="ECO:0007669"/>
    <property type="project" value="UniProtKB-KW"/>
</dbReference>
<dbReference type="AlphaFoldDB" id="A0A2G8LPC5"/>
<evidence type="ECO:0000313" key="6">
    <source>
        <dbReference type="Proteomes" id="UP000230750"/>
    </source>
</evidence>
<gene>
    <name evidence="5" type="ORF">BSL78_01073</name>
</gene>
<dbReference type="Proteomes" id="UP000230750">
    <property type="component" value="Unassembled WGS sequence"/>
</dbReference>
<dbReference type="GO" id="GO:0061630">
    <property type="term" value="F:ubiquitin protein ligase activity"/>
    <property type="evidence" value="ECO:0007669"/>
    <property type="project" value="TreeGrafter"/>
</dbReference>
<evidence type="ECO:0000256" key="3">
    <source>
        <dbReference type="PROSITE-ProRule" id="PRU00175"/>
    </source>
</evidence>
<evidence type="ECO:0000313" key="5">
    <source>
        <dbReference type="EMBL" id="PIK62062.1"/>
    </source>
</evidence>
<keyword evidence="1 3" id="KW-0479">Metal-binding</keyword>
<dbReference type="CDD" id="cd16473">
    <property type="entry name" value="RING-H2_RNF103"/>
    <property type="match status" value="1"/>
</dbReference>
<dbReference type="InterPro" id="IPR051826">
    <property type="entry name" value="E3_ubiquitin-ligase_domain"/>
</dbReference>
<keyword evidence="6" id="KW-1185">Reference proteome</keyword>
<dbReference type="PANTHER" id="PTHR22765">
    <property type="entry name" value="RING FINGER AND PROTEASE ASSOCIATED DOMAIN-CONTAINING"/>
    <property type="match status" value="1"/>
</dbReference>
<evidence type="ECO:0000259" key="4">
    <source>
        <dbReference type="PROSITE" id="PS50089"/>
    </source>
</evidence>
<dbReference type="InterPro" id="IPR001841">
    <property type="entry name" value="Znf_RING"/>
</dbReference>
<comment type="caution">
    <text evidence="5">The sequence shown here is derived from an EMBL/GenBank/DDBJ whole genome shotgun (WGS) entry which is preliminary data.</text>
</comment>
<dbReference type="STRING" id="307972.A0A2G8LPC5"/>
<dbReference type="Gene3D" id="3.30.40.10">
    <property type="entry name" value="Zinc/RING finger domain, C3HC4 (zinc finger)"/>
    <property type="match status" value="1"/>
</dbReference>
<reference evidence="5 6" key="1">
    <citation type="journal article" date="2017" name="PLoS Biol.">
        <title>The sea cucumber genome provides insights into morphological evolution and visceral regeneration.</title>
        <authorList>
            <person name="Zhang X."/>
            <person name="Sun L."/>
            <person name="Yuan J."/>
            <person name="Sun Y."/>
            <person name="Gao Y."/>
            <person name="Zhang L."/>
            <person name="Li S."/>
            <person name="Dai H."/>
            <person name="Hamel J.F."/>
            <person name="Liu C."/>
            <person name="Yu Y."/>
            <person name="Liu S."/>
            <person name="Lin W."/>
            <person name="Guo K."/>
            <person name="Jin S."/>
            <person name="Xu P."/>
            <person name="Storey K.B."/>
            <person name="Huan P."/>
            <person name="Zhang T."/>
            <person name="Zhou Y."/>
            <person name="Zhang J."/>
            <person name="Lin C."/>
            <person name="Li X."/>
            <person name="Xing L."/>
            <person name="Huo D."/>
            <person name="Sun M."/>
            <person name="Wang L."/>
            <person name="Mercier A."/>
            <person name="Li F."/>
            <person name="Yang H."/>
            <person name="Xiang J."/>
        </authorList>
    </citation>
    <scope>NUCLEOTIDE SEQUENCE [LARGE SCALE GENOMIC DNA]</scope>
    <source>
        <strain evidence="5">Shaxun</strain>
        <tissue evidence="5">Muscle</tissue>
    </source>
</reference>
<keyword evidence="2" id="KW-0862">Zinc</keyword>
<evidence type="ECO:0000256" key="1">
    <source>
        <dbReference type="ARBA" id="ARBA00022771"/>
    </source>
</evidence>
<dbReference type="EMBL" id="MRZV01000020">
    <property type="protein sequence ID" value="PIK62062.1"/>
    <property type="molecule type" value="Genomic_DNA"/>
</dbReference>
<protein>
    <recommendedName>
        <fullName evidence="4">RING-type domain-containing protein</fullName>
    </recommendedName>
</protein>
<keyword evidence="1 3" id="KW-0863">Zinc-finger</keyword>